<keyword evidence="2" id="KW-1185">Reference proteome</keyword>
<dbReference type="Proteomes" id="UP000245125">
    <property type="component" value="Unassembled WGS sequence"/>
</dbReference>
<protein>
    <submittedName>
        <fullName evidence="1">Uncharacterized protein</fullName>
    </submittedName>
</protein>
<evidence type="ECO:0000313" key="2">
    <source>
        <dbReference type="Proteomes" id="UP000245125"/>
    </source>
</evidence>
<dbReference type="AlphaFoldDB" id="A0A2U3QJW0"/>
<organism evidence="1 2">
    <name type="scientific">Candidatus Sulfobium mesophilum</name>
    <dbReference type="NCBI Taxonomy" id="2016548"/>
    <lineage>
        <taxon>Bacteria</taxon>
        <taxon>Pseudomonadati</taxon>
        <taxon>Nitrospirota</taxon>
        <taxon>Nitrospiria</taxon>
        <taxon>Nitrospirales</taxon>
        <taxon>Nitrospiraceae</taxon>
        <taxon>Candidatus Sulfobium</taxon>
    </lineage>
</organism>
<gene>
    <name evidence="1" type="ORF">NBG4_670013</name>
</gene>
<dbReference type="EMBL" id="OUUY01000116">
    <property type="protein sequence ID" value="SPQ01704.1"/>
    <property type="molecule type" value="Genomic_DNA"/>
</dbReference>
<evidence type="ECO:0000313" key="1">
    <source>
        <dbReference type="EMBL" id="SPQ01704.1"/>
    </source>
</evidence>
<sequence length="80" mass="9164">MPSIPSSEDSLIISKKIFSGYFKKWHPVTPEKIVKTISQLASLRSIPNHYLRNFTISMARDTIRMSFNCDGTHIVSSEDY</sequence>
<reference evidence="2" key="1">
    <citation type="submission" date="2018-03" db="EMBL/GenBank/DDBJ databases">
        <authorList>
            <person name="Zecchin S."/>
        </authorList>
    </citation>
    <scope>NUCLEOTIDE SEQUENCE [LARGE SCALE GENOMIC DNA]</scope>
</reference>
<name>A0A2U3QJW0_9BACT</name>
<accession>A0A2U3QJW0</accession>
<proteinExistence type="predicted"/>